<dbReference type="AlphaFoldDB" id="A0A0H2XPY4"/>
<accession>A0A0H2XPY4</accession>
<name>A0A0H2XPY4_BURO1</name>
<dbReference type="HOGENOM" id="CLU_1700889_0_0_4"/>
<reference evidence="1" key="1">
    <citation type="submission" date="2006-05" db="EMBL/GenBank/DDBJ databases">
        <title>Complete sequence of chromosome 1 of Burkholderia cenocepacia AU 1054.</title>
        <authorList>
            <consortium name="US DOE Joint Genome Institute"/>
            <person name="Copeland A."/>
            <person name="Lucas S."/>
            <person name="Lapidus A."/>
            <person name="Barry K."/>
            <person name="Detter J.C."/>
            <person name="Glavina del Rio T."/>
            <person name="Hammon N."/>
            <person name="Israni S."/>
            <person name="Dalin E."/>
            <person name="Tice H."/>
            <person name="Pitluck S."/>
            <person name="Chain P."/>
            <person name="Malfatti S."/>
            <person name="Shin M."/>
            <person name="Vergez L."/>
            <person name="Schmutz J."/>
            <person name="Larimer F."/>
            <person name="Land M."/>
            <person name="Hauser L."/>
            <person name="Kyrpides N."/>
            <person name="Lykidis A."/>
            <person name="LiPuma J.J."/>
            <person name="Konstantinidis K."/>
            <person name="Tiedje J.M."/>
            <person name="Richardson P."/>
        </authorList>
    </citation>
    <scope>NUCLEOTIDE SEQUENCE [LARGE SCALE GENOMIC DNA]</scope>
    <source>
        <strain evidence="1">AU 1054</strain>
    </source>
</reference>
<organism evidence="1">
    <name type="scientific">Burkholderia orbicola (strain AU 1054)</name>
    <dbReference type="NCBI Taxonomy" id="331271"/>
    <lineage>
        <taxon>Bacteria</taxon>
        <taxon>Pseudomonadati</taxon>
        <taxon>Pseudomonadota</taxon>
        <taxon>Betaproteobacteria</taxon>
        <taxon>Burkholderiales</taxon>
        <taxon>Burkholderiaceae</taxon>
        <taxon>Burkholderia</taxon>
        <taxon>Burkholderia cepacia complex</taxon>
        <taxon>Burkholderia orbicola</taxon>
    </lineage>
</organism>
<evidence type="ECO:0000313" key="1">
    <source>
        <dbReference type="EMBL" id="ABF76660.1"/>
    </source>
</evidence>
<dbReference type="EMBL" id="CP000378">
    <property type="protein sequence ID" value="ABF76660.1"/>
    <property type="molecule type" value="Genomic_DNA"/>
</dbReference>
<sequence length="154" mass="17706">MAIIVTSFGRRYLDMAHLQNRCEESPDVDRAIQLRFAANRREVPVVDGRMRELAESPVVDAAPRDGAAQDPHAPIVIRRRASRCHLDQHADTRASIAFRDDREIANLAAQLSHDAPPHGRARRSLPVPRRLRRARLDTCWRLPRRAMLRGRWIE</sequence>
<proteinExistence type="predicted"/>
<protein>
    <submittedName>
        <fullName evidence="1">Uncharacterized protein</fullName>
    </submittedName>
</protein>
<gene>
    <name evidence="1" type="ordered locus">Bcen_1757</name>
</gene>